<dbReference type="GO" id="GO:0030145">
    <property type="term" value="F:manganese ion binding"/>
    <property type="evidence" value="ECO:0007669"/>
    <property type="project" value="UniProtKB-UniRule"/>
</dbReference>
<comment type="catalytic activity">
    <reaction evidence="1 15">
        <text>D-ribulose 5-phosphate = (2S)-2-hydroxy-3-oxobutyl phosphate + formate + H(+)</text>
        <dbReference type="Rhea" id="RHEA:18457"/>
        <dbReference type="ChEBI" id="CHEBI:15378"/>
        <dbReference type="ChEBI" id="CHEBI:15740"/>
        <dbReference type="ChEBI" id="CHEBI:58121"/>
        <dbReference type="ChEBI" id="CHEBI:58830"/>
        <dbReference type="EC" id="4.1.99.12"/>
    </reaction>
</comment>
<dbReference type="NCBIfam" id="NF001591">
    <property type="entry name" value="PRK00393.1"/>
    <property type="match status" value="1"/>
</dbReference>
<gene>
    <name evidence="14 17" type="primary">ribA</name>
    <name evidence="15" type="synonym">ribB</name>
    <name evidence="17" type="ORF">D9V29_01165</name>
</gene>
<dbReference type="SUPFAM" id="SSF55821">
    <property type="entry name" value="YrdC/RibB"/>
    <property type="match status" value="1"/>
</dbReference>
<evidence type="ECO:0000256" key="10">
    <source>
        <dbReference type="ARBA" id="ARBA00022833"/>
    </source>
</evidence>
<dbReference type="FunFam" id="3.40.50.10990:FF:000001">
    <property type="entry name" value="Riboflavin biosynthesis protein RibBA"/>
    <property type="match status" value="1"/>
</dbReference>
<comment type="cofactor">
    <cofactor evidence="15">
        <name>Mg(2+)</name>
        <dbReference type="ChEBI" id="CHEBI:18420"/>
    </cofactor>
    <cofactor evidence="15">
        <name>Mn(2+)</name>
        <dbReference type="ChEBI" id="CHEBI:29035"/>
    </cofactor>
    <text evidence="15">Binds 2 divalent metal cations per subunit. Magnesium or manganese.</text>
</comment>
<reference evidence="17 18" key="1">
    <citation type="submission" date="2018-10" db="EMBL/GenBank/DDBJ databases">
        <authorList>
            <person name="Li J."/>
        </authorList>
    </citation>
    <scope>NUCLEOTIDE SEQUENCE [LARGE SCALE GENOMIC DNA]</scope>
    <source>
        <strain evidence="17 18">CCTCC AB209002</strain>
    </source>
</reference>
<feature type="binding site" evidence="15">
    <location>
        <position position="143"/>
    </location>
    <ligand>
        <name>Mg(2+)</name>
        <dbReference type="ChEBI" id="CHEBI:18420"/>
        <label>2</label>
    </ligand>
</feature>
<feature type="active site" description="Proton acceptor" evidence="14">
    <location>
        <position position="352"/>
    </location>
</feature>
<dbReference type="EC" id="3.5.4.25" evidence="14"/>
<dbReference type="Gene3D" id="3.90.870.10">
    <property type="entry name" value="DHBP synthase"/>
    <property type="match status" value="1"/>
</dbReference>
<feature type="binding site" evidence="14">
    <location>
        <position position="340"/>
    </location>
    <ligand>
        <name>GTP</name>
        <dbReference type="ChEBI" id="CHEBI:37565"/>
    </ligand>
</feature>
<comment type="cofactor">
    <cofactor evidence="14">
        <name>Zn(2+)</name>
        <dbReference type="ChEBI" id="CHEBI:29105"/>
    </cofactor>
    <text evidence="14">Binds 1 zinc ion per subunit.</text>
</comment>
<dbReference type="InterPro" id="IPR000926">
    <property type="entry name" value="RibA"/>
</dbReference>
<evidence type="ECO:0000256" key="14">
    <source>
        <dbReference type="HAMAP-Rule" id="MF_00179"/>
    </source>
</evidence>
<protein>
    <recommendedName>
        <fullName evidence="14 15">Multifunctional fusion protein</fullName>
    </recommendedName>
    <domain>
        <recommendedName>
            <fullName evidence="14">GTP cyclohydrolase-2</fullName>
            <ecNumber evidence="14">3.5.4.25</ecNumber>
        </recommendedName>
        <alternativeName>
            <fullName evidence="14">GTP cyclohydrolase II</fullName>
        </alternativeName>
    </domain>
    <domain>
        <recommendedName>
            <fullName evidence="15">3,4-dihydroxy-2-butanone 4-phosphate synthase</fullName>
            <shortName evidence="15">DHBP synthase</shortName>
            <ecNumber evidence="15">4.1.99.12</ecNumber>
        </recommendedName>
    </domain>
</protein>
<comment type="pathway">
    <text evidence="4 15">Cofactor biosynthesis; riboflavin biosynthesis; 2-hydroxy-3-oxobutyl phosphate from D-ribulose 5-phosphate: step 1/1.</text>
</comment>
<evidence type="ECO:0000256" key="12">
    <source>
        <dbReference type="ARBA" id="ARBA00043932"/>
    </source>
</evidence>
<dbReference type="GO" id="GO:0008686">
    <property type="term" value="F:3,4-dihydroxy-2-butanone-4-phosphate synthase activity"/>
    <property type="evidence" value="ECO:0007669"/>
    <property type="project" value="UniProtKB-UniRule"/>
</dbReference>
<evidence type="ECO:0000313" key="18">
    <source>
        <dbReference type="Proteomes" id="UP000270299"/>
    </source>
</evidence>
<feature type="binding site" evidence="14">
    <location>
        <position position="293"/>
    </location>
    <ligand>
        <name>Zn(2+)</name>
        <dbReference type="ChEBI" id="CHEBI:29105"/>
        <note>catalytic</note>
    </ligand>
</feature>
<evidence type="ECO:0000313" key="17">
    <source>
        <dbReference type="EMBL" id="RLP73933.1"/>
    </source>
</evidence>
<comment type="catalytic activity">
    <reaction evidence="13 14">
        <text>GTP + 4 H2O = 2,5-diamino-6-hydroxy-4-(5-phosphoribosylamino)-pyrimidine + formate + 2 phosphate + 3 H(+)</text>
        <dbReference type="Rhea" id="RHEA:23704"/>
        <dbReference type="ChEBI" id="CHEBI:15377"/>
        <dbReference type="ChEBI" id="CHEBI:15378"/>
        <dbReference type="ChEBI" id="CHEBI:15740"/>
        <dbReference type="ChEBI" id="CHEBI:37565"/>
        <dbReference type="ChEBI" id="CHEBI:43474"/>
        <dbReference type="ChEBI" id="CHEBI:58614"/>
        <dbReference type="EC" id="3.5.4.25"/>
    </reaction>
</comment>
<evidence type="ECO:0000256" key="9">
    <source>
        <dbReference type="ARBA" id="ARBA00022801"/>
    </source>
</evidence>
<evidence type="ECO:0000256" key="6">
    <source>
        <dbReference type="ARBA" id="ARBA00022619"/>
    </source>
</evidence>
<comment type="similarity">
    <text evidence="5">In the N-terminal section; belongs to the DHBP synthase family.</text>
</comment>
<dbReference type="NCBIfam" id="TIGR00505">
    <property type="entry name" value="ribA"/>
    <property type="match status" value="1"/>
</dbReference>
<dbReference type="HAMAP" id="MF_00180">
    <property type="entry name" value="RibB"/>
    <property type="match status" value="1"/>
</dbReference>
<dbReference type="GO" id="GO:0005525">
    <property type="term" value="F:GTP binding"/>
    <property type="evidence" value="ECO:0007669"/>
    <property type="project" value="UniProtKB-KW"/>
</dbReference>
<feature type="active site" description="Nucleophile" evidence="14">
    <location>
        <position position="354"/>
    </location>
</feature>
<evidence type="ECO:0000256" key="8">
    <source>
        <dbReference type="ARBA" id="ARBA00022741"/>
    </source>
</evidence>
<feature type="binding site" evidence="14">
    <location>
        <position position="291"/>
    </location>
    <ligand>
        <name>Zn(2+)</name>
        <dbReference type="ChEBI" id="CHEBI:29105"/>
        <note>catalytic</note>
    </ligand>
</feature>
<dbReference type="OrthoDB" id="9793111at2"/>
<comment type="subunit">
    <text evidence="15">Homodimer.</text>
</comment>
<organism evidence="17 18">
    <name type="scientific">Mycetocola manganoxydans</name>
    <dbReference type="NCBI Taxonomy" id="699879"/>
    <lineage>
        <taxon>Bacteria</taxon>
        <taxon>Bacillati</taxon>
        <taxon>Actinomycetota</taxon>
        <taxon>Actinomycetes</taxon>
        <taxon>Micrococcales</taxon>
        <taxon>Microbacteriaceae</taxon>
        <taxon>Mycetocola</taxon>
    </lineage>
</organism>
<comment type="function">
    <text evidence="2 15">Catalyzes the conversion of D-ribulose 5-phosphate to formate and 3,4-dihydroxy-2-butanone 4-phosphate.</text>
</comment>
<dbReference type="PIRSF" id="PIRSF001259">
    <property type="entry name" value="RibA"/>
    <property type="match status" value="1"/>
</dbReference>
<dbReference type="PANTHER" id="PTHR21327:SF47">
    <property type="entry name" value="GTP CYCLOHYDROLASE II DOMAIN-CONTAINING PROTEIN"/>
    <property type="match status" value="1"/>
</dbReference>
<evidence type="ECO:0000256" key="2">
    <source>
        <dbReference type="ARBA" id="ARBA00002284"/>
    </source>
</evidence>
<feature type="binding site" evidence="15">
    <location>
        <position position="28"/>
    </location>
    <ligand>
        <name>Mg(2+)</name>
        <dbReference type="ChEBI" id="CHEBI:18420"/>
        <label>1</label>
    </ligand>
</feature>
<evidence type="ECO:0000256" key="4">
    <source>
        <dbReference type="ARBA" id="ARBA00004904"/>
    </source>
</evidence>
<evidence type="ECO:0000256" key="11">
    <source>
        <dbReference type="ARBA" id="ARBA00023134"/>
    </source>
</evidence>
<dbReference type="InterPro" id="IPR017945">
    <property type="entry name" value="DHBP_synth_RibB-like_a/b_dom"/>
</dbReference>
<keyword evidence="15" id="KW-0456">Lyase</keyword>
<feature type="binding site" evidence="14">
    <location>
        <begin position="275"/>
        <end position="279"/>
    </location>
    <ligand>
        <name>GTP</name>
        <dbReference type="ChEBI" id="CHEBI:37565"/>
    </ligand>
</feature>
<dbReference type="Pfam" id="PF00926">
    <property type="entry name" value="DHBP_synthase"/>
    <property type="match status" value="1"/>
</dbReference>
<comment type="function">
    <text evidence="12 14">Catalyzes the conversion of GTP to 2,5-diamino-6-ribosylamino-4(3H)-pyrimidinone 5'-phosphate (DARP), formate and pyrophosphate.</text>
</comment>
<feature type="site" description="Essential for catalytic activity" evidence="15">
    <location>
        <position position="164"/>
    </location>
</feature>
<name>A0A3L7A0X8_9MICO</name>
<dbReference type="Gene3D" id="3.40.50.10990">
    <property type="entry name" value="GTP cyclohydrolase II"/>
    <property type="match status" value="1"/>
</dbReference>
<dbReference type="HAMAP" id="MF_00179">
    <property type="entry name" value="RibA"/>
    <property type="match status" value="1"/>
</dbReference>
<dbReference type="GO" id="GO:0000287">
    <property type="term" value="F:magnesium ion binding"/>
    <property type="evidence" value="ECO:0007669"/>
    <property type="project" value="UniProtKB-UniRule"/>
</dbReference>
<keyword evidence="11 14" id="KW-0342">GTP-binding</keyword>
<feature type="binding site" evidence="15">
    <location>
        <begin position="27"/>
        <end position="28"/>
    </location>
    <ligand>
        <name>D-ribulose 5-phosphate</name>
        <dbReference type="ChEBI" id="CHEBI:58121"/>
    </ligand>
</feature>
<evidence type="ECO:0000256" key="1">
    <source>
        <dbReference type="ARBA" id="ARBA00000141"/>
    </source>
</evidence>
<keyword evidence="7 15" id="KW-0479">Metal-binding</keyword>
<keyword evidence="9 14" id="KW-0378">Hydrolase</keyword>
<dbReference type="AlphaFoldDB" id="A0A3L7A0X8"/>
<sequence>MSLATIPEALDALRQGKPVLVADDEGRENEGDVILSAELATRDWVAWTVRNTSGYICAPMTNDIADRLELPIMVSDSQDLRHTAYTITVDAADRITTGISAADRAHTLRVLGSQDAEPSELIRPGHIVPLRAVDGGVRQRAGHTEAAVDLMRLAGLTPVGAICEVVDDNGDMMRLPGLIALGERDGLPVITIAALIEYLNEQENAPAASVLPRTVPDEPEDTDVPASSPVVFEVETTVPTTHGTFRMRAYRDRNTGADHVAILAGDYTAPGALVRVHSECLTGEAFGSLKCECGPQLDTALAAIQRHGGVVVYLRGHEGRGIGLINKLRAYKLQEDGMDTLDANLALGLPADARSYLAATAILTDLGLTSIRLLTNNPEKVRQIEEYGVTVTERVPLVVGVGAFNASYLETKRDRMGHEYTPTALTASGQESRTTS</sequence>
<feature type="binding site" evidence="14">
    <location>
        <position position="296"/>
    </location>
    <ligand>
        <name>GTP</name>
        <dbReference type="ChEBI" id="CHEBI:37565"/>
    </ligand>
</feature>
<keyword evidence="8 14" id="KW-0547">Nucleotide-binding</keyword>
<evidence type="ECO:0000256" key="15">
    <source>
        <dbReference type="HAMAP-Rule" id="MF_00180"/>
    </source>
</evidence>
<keyword evidence="10 14" id="KW-0862">Zinc</keyword>
<dbReference type="CDD" id="cd00641">
    <property type="entry name" value="GTP_cyclohydro2"/>
    <property type="match status" value="1"/>
</dbReference>
<dbReference type="Pfam" id="PF00925">
    <property type="entry name" value="GTP_cyclohydro2"/>
    <property type="match status" value="1"/>
</dbReference>
<dbReference type="GO" id="GO:0003935">
    <property type="term" value="F:GTP cyclohydrolase II activity"/>
    <property type="evidence" value="ECO:0007669"/>
    <property type="project" value="UniProtKB-UniRule"/>
</dbReference>
<dbReference type="InterPro" id="IPR036144">
    <property type="entry name" value="RibA-like_sf"/>
</dbReference>
<feature type="binding site" evidence="14">
    <location>
        <begin position="318"/>
        <end position="320"/>
    </location>
    <ligand>
        <name>GTP</name>
        <dbReference type="ChEBI" id="CHEBI:37565"/>
    </ligand>
</feature>
<feature type="binding site" evidence="15">
    <location>
        <position position="28"/>
    </location>
    <ligand>
        <name>Mg(2+)</name>
        <dbReference type="ChEBI" id="CHEBI:18420"/>
        <label>2</label>
    </ligand>
</feature>
<comment type="similarity">
    <text evidence="14">Belongs to the GTP cyclohydrolase II family.</text>
</comment>
<dbReference type="RefSeq" id="WP_121671484.1">
    <property type="nucleotide sequence ID" value="NZ_BMXM01000002.1"/>
</dbReference>
<dbReference type="GO" id="GO:0005829">
    <property type="term" value="C:cytosol"/>
    <property type="evidence" value="ECO:0007669"/>
    <property type="project" value="TreeGrafter"/>
</dbReference>
<dbReference type="EMBL" id="RCUV01000001">
    <property type="protein sequence ID" value="RLP73933.1"/>
    <property type="molecule type" value="Genomic_DNA"/>
</dbReference>
<keyword evidence="18" id="KW-1185">Reference proteome</keyword>
<dbReference type="UniPathway" id="UPA00275">
    <property type="reaction ID" value="UER00399"/>
</dbReference>
<feature type="binding site" evidence="14">
    <location>
        <position position="380"/>
    </location>
    <ligand>
        <name>GTP</name>
        <dbReference type="ChEBI" id="CHEBI:37565"/>
    </ligand>
</feature>
<feature type="binding site" evidence="14">
    <location>
        <position position="280"/>
    </location>
    <ligand>
        <name>Zn(2+)</name>
        <dbReference type="ChEBI" id="CHEBI:29105"/>
        <note>catalytic</note>
    </ligand>
</feature>
<accession>A0A3L7A0X8</accession>
<evidence type="ECO:0000259" key="16">
    <source>
        <dbReference type="Pfam" id="PF00925"/>
    </source>
</evidence>
<keyword evidence="15" id="KW-0464">Manganese</keyword>
<evidence type="ECO:0000256" key="3">
    <source>
        <dbReference type="ARBA" id="ARBA00004853"/>
    </source>
</evidence>
<comment type="caution">
    <text evidence="17">The sequence shown here is derived from an EMBL/GenBank/DDBJ whole genome shotgun (WGS) entry which is preliminary data.</text>
</comment>
<dbReference type="GO" id="GO:0009231">
    <property type="term" value="P:riboflavin biosynthetic process"/>
    <property type="evidence" value="ECO:0007669"/>
    <property type="project" value="UniProtKB-UniRule"/>
</dbReference>
<dbReference type="NCBIfam" id="TIGR00506">
    <property type="entry name" value="ribB"/>
    <property type="match status" value="1"/>
</dbReference>
<keyword evidence="15" id="KW-0460">Magnesium</keyword>
<feature type="binding site" evidence="15">
    <location>
        <begin position="140"/>
        <end position="144"/>
    </location>
    <ligand>
        <name>D-ribulose 5-phosphate</name>
        <dbReference type="ChEBI" id="CHEBI:58121"/>
    </ligand>
</feature>
<proteinExistence type="inferred from homology"/>
<feature type="binding site" evidence="14">
    <location>
        <position position="375"/>
    </location>
    <ligand>
        <name>GTP</name>
        <dbReference type="ChEBI" id="CHEBI:37565"/>
    </ligand>
</feature>
<evidence type="ECO:0000256" key="7">
    <source>
        <dbReference type="ARBA" id="ARBA00022723"/>
    </source>
</evidence>
<dbReference type="InterPro" id="IPR032677">
    <property type="entry name" value="GTP_cyclohydro_II"/>
</dbReference>
<feature type="binding site" evidence="15">
    <location>
        <position position="32"/>
    </location>
    <ligand>
        <name>D-ribulose 5-phosphate</name>
        <dbReference type="ChEBI" id="CHEBI:58121"/>
    </ligand>
</feature>
<dbReference type="GO" id="GO:0008270">
    <property type="term" value="F:zinc ion binding"/>
    <property type="evidence" value="ECO:0007669"/>
    <property type="project" value="UniProtKB-UniRule"/>
</dbReference>
<comment type="similarity">
    <text evidence="15">Belongs to the DHBP synthase family.</text>
</comment>
<dbReference type="PANTHER" id="PTHR21327">
    <property type="entry name" value="GTP CYCLOHYDROLASE II-RELATED"/>
    <property type="match status" value="1"/>
</dbReference>
<feature type="domain" description="GTP cyclohydrolase II" evidence="16">
    <location>
        <begin position="234"/>
        <end position="396"/>
    </location>
</feature>
<dbReference type="InterPro" id="IPR000422">
    <property type="entry name" value="DHBP_synthase_RibB"/>
</dbReference>
<comment type="pathway">
    <text evidence="3 14">Cofactor biosynthesis; riboflavin biosynthesis; 5-amino-6-(D-ribitylamino)uracil from GTP: step 1/4.</text>
</comment>
<feature type="site" description="Essential for catalytic activity" evidence="15">
    <location>
        <position position="126"/>
    </location>
</feature>
<dbReference type="SUPFAM" id="SSF142695">
    <property type="entry name" value="RibA-like"/>
    <property type="match status" value="1"/>
</dbReference>
<keyword evidence="6 15" id="KW-0686">Riboflavin biosynthesis</keyword>
<evidence type="ECO:0000256" key="5">
    <source>
        <dbReference type="ARBA" id="ARBA00005520"/>
    </source>
</evidence>
<dbReference type="Proteomes" id="UP000270299">
    <property type="component" value="Unassembled WGS sequence"/>
</dbReference>
<evidence type="ECO:0000256" key="13">
    <source>
        <dbReference type="ARBA" id="ARBA00049295"/>
    </source>
</evidence>
<dbReference type="EC" id="4.1.99.12" evidence="15"/>